<dbReference type="Pfam" id="PF13789">
    <property type="entry name" value="DUF4181"/>
    <property type="match status" value="1"/>
</dbReference>
<name>A0A443IJY8_9BACI</name>
<evidence type="ECO:0000256" key="1">
    <source>
        <dbReference type="SAM" id="Phobius"/>
    </source>
</evidence>
<gene>
    <name evidence="2" type="ORF">D4N35_016370</name>
</gene>
<organism evidence="2 3">
    <name type="scientific">Siminovitchia fortis</name>
    <dbReference type="NCBI Taxonomy" id="254758"/>
    <lineage>
        <taxon>Bacteria</taxon>
        <taxon>Bacillati</taxon>
        <taxon>Bacillota</taxon>
        <taxon>Bacilli</taxon>
        <taxon>Bacillales</taxon>
        <taxon>Bacillaceae</taxon>
        <taxon>Siminovitchia</taxon>
    </lineage>
</organism>
<dbReference type="AlphaFoldDB" id="A0A443IJY8"/>
<proteinExistence type="predicted"/>
<evidence type="ECO:0000313" key="2">
    <source>
        <dbReference type="EMBL" id="RWR04835.1"/>
    </source>
</evidence>
<evidence type="ECO:0000313" key="3">
    <source>
        <dbReference type="Proteomes" id="UP000273811"/>
    </source>
</evidence>
<comment type="caution">
    <text evidence="2">The sequence shown here is derived from an EMBL/GenBank/DDBJ whole genome shotgun (WGS) entry which is preliminary data.</text>
</comment>
<dbReference type="InterPro" id="IPR025441">
    <property type="entry name" value="DUF4181"/>
</dbReference>
<dbReference type="Proteomes" id="UP000273811">
    <property type="component" value="Unassembled WGS sequence"/>
</dbReference>
<keyword evidence="1" id="KW-0812">Transmembrane</keyword>
<feature type="transmembrane region" description="Helical" evidence="1">
    <location>
        <begin position="69"/>
        <end position="90"/>
    </location>
</feature>
<keyword evidence="1" id="KW-0472">Membrane</keyword>
<dbReference type="EMBL" id="QYTU02000052">
    <property type="protein sequence ID" value="RWR04835.1"/>
    <property type="molecule type" value="Genomic_DNA"/>
</dbReference>
<keyword evidence="1" id="KW-1133">Transmembrane helix</keyword>
<feature type="transmembrane region" description="Helical" evidence="1">
    <location>
        <begin position="96"/>
        <end position="117"/>
    </location>
</feature>
<feature type="transmembrane region" description="Helical" evidence="1">
    <location>
        <begin position="43"/>
        <end position="62"/>
    </location>
</feature>
<reference evidence="2" key="1">
    <citation type="submission" date="2018-12" db="EMBL/GenBank/DDBJ databases">
        <authorList>
            <person name="Sun L."/>
            <person name="Chen Z."/>
        </authorList>
    </citation>
    <scope>NUCLEOTIDE SEQUENCE [LARGE SCALE GENOMIC DNA]</scope>
    <source>
        <strain evidence="2">DSM 16012</strain>
    </source>
</reference>
<dbReference type="RefSeq" id="WP_120075606.1">
    <property type="nucleotide sequence ID" value="NZ_CP126113.1"/>
</dbReference>
<accession>A0A443IJY8</accession>
<keyword evidence="3" id="KW-1185">Reference proteome</keyword>
<protein>
    <submittedName>
        <fullName evidence="2">DUF4181 domain-containing protein</fullName>
    </submittedName>
</protein>
<sequence>MRVLGLILILLILGFLLEQIINKLLGVKKKKVSETPGRKIDRWGRGILVVVFLCGFSFVIEADRSVIKWFWISYLIILLGFQAILEWKYLKDSNQYVTTFIFLLLGVALIYNMEYFIQLLGWD</sequence>
<dbReference type="OrthoDB" id="2626526at2"/>